<accession>A0A3Q9J4E0</accession>
<feature type="domain" description="GtrA/DPMS transmembrane" evidence="7">
    <location>
        <begin position="29"/>
        <end position="144"/>
    </location>
</feature>
<sequence>MALPDNGELDQDAPDGPLLRLFKDRRVAFIIVGIINTGVGFGWFILFELTIGKVWGYMATLLFAHVASVLCAFVLHRRFVFKVRGHVWLDLARFESVYLVALGVNAVLLPVLVEFAKIPPIPAQALIVFVTTMVSWFGHSRFSFRRKADS</sequence>
<name>A0A3Q9J4E0_9MICO</name>
<evidence type="ECO:0000313" key="9">
    <source>
        <dbReference type="EMBL" id="AZS41051.1"/>
    </source>
</evidence>
<keyword evidence="4 6" id="KW-1133">Transmembrane helix</keyword>
<feature type="transmembrane region" description="Helical" evidence="6">
    <location>
        <begin position="96"/>
        <end position="115"/>
    </location>
</feature>
<dbReference type="EMBL" id="CP031422">
    <property type="protein sequence ID" value="AZS41022.1"/>
    <property type="molecule type" value="Genomic_DNA"/>
</dbReference>
<dbReference type="GO" id="GO:0000271">
    <property type="term" value="P:polysaccharide biosynthetic process"/>
    <property type="evidence" value="ECO:0007669"/>
    <property type="project" value="InterPro"/>
</dbReference>
<keyword evidence="3 6" id="KW-0812">Transmembrane</keyword>
<dbReference type="PANTHER" id="PTHR38459:SF1">
    <property type="entry name" value="PROPHAGE BACTOPRENOL-LINKED GLUCOSE TRANSLOCASE HOMOLOG"/>
    <property type="match status" value="1"/>
</dbReference>
<feature type="transmembrane region" description="Helical" evidence="6">
    <location>
        <begin position="121"/>
        <end position="138"/>
    </location>
</feature>
<comment type="subcellular location">
    <subcellularLocation>
        <location evidence="1">Membrane</location>
        <topology evidence="1">Multi-pass membrane protein</topology>
    </subcellularLocation>
</comment>
<evidence type="ECO:0000256" key="6">
    <source>
        <dbReference type="SAM" id="Phobius"/>
    </source>
</evidence>
<organism evidence="8 10">
    <name type="scientific">Microbacterium oxydans</name>
    <dbReference type="NCBI Taxonomy" id="82380"/>
    <lineage>
        <taxon>Bacteria</taxon>
        <taxon>Bacillati</taxon>
        <taxon>Actinomycetota</taxon>
        <taxon>Actinomycetes</taxon>
        <taxon>Micrococcales</taxon>
        <taxon>Microbacteriaceae</taxon>
        <taxon>Microbacterium</taxon>
    </lineage>
</organism>
<evidence type="ECO:0000259" key="7">
    <source>
        <dbReference type="Pfam" id="PF04138"/>
    </source>
</evidence>
<reference evidence="8 10" key="1">
    <citation type="submission" date="2018-08" db="EMBL/GenBank/DDBJ databases">
        <title>Microbacterium oxydans strain HG3.</title>
        <authorList>
            <person name="ORTET P."/>
        </authorList>
    </citation>
    <scope>NUCLEOTIDE SEQUENCE [LARGE SCALE GENOMIC DNA]</scope>
    <source>
        <strain evidence="8 10">HG3</strain>
    </source>
</reference>
<evidence type="ECO:0000256" key="1">
    <source>
        <dbReference type="ARBA" id="ARBA00004141"/>
    </source>
</evidence>
<dbReference type="RefSeq" id="WP_046749519.1">
    <property type="nucleotide sequence ID" value="NZ_CP031422.1"/>
</dbReference>
<keyword evidence="5 6" id="KW-0472">Membrane</keyword>
<dbReference type="Pfam" id="PF04138">
    <property type="entry name" value="GtrA_DPMS_TM"/>
    <property type="match status" value="1"/>
</dbReference>
<evidence type="ECO:0000256" key="4">
    <source>
        <dbReference type="ARBA" id="ARBA00022989"/>
    </source>
</evidence>
<dbReference type="GO" id="GO:0005886">
    <property type="term" value="C:plasma membrane"/>
    <property type="evidence" value="ECO:0007669"/>
    <property type="project" value="TreeGrafter"/>
</dbReference>
<dbReference type="KEGG" id="moy:CVS54_02367"/>
<evidence type="ECO:0000256" key="2">
    <source>
        <dbReference type="ARBA" id="ARBA00009399"/>
    </source>
</evidence>
<comment type="similarity">
    <text evidence="2">Belongs to the GtrA family.</text>
</comment>
<evidence type="ECO:0000256" key="3">
    <source>
        <dbReference type="ARBA" id="ARBA00022692"/>
    </source>
</evidence>
<dbReference type="AlphaFoldDB" id="A0A3Q9J4E0"/>
<dbReference type="PANTHER" id="PTHR38459">
    <property type="entry name" value="PROPHAGE BACTOPRENOL-LINKED GLUCOSE TRANSLOCASE HOMOLOG"/>
    <property type="match status" value="1"/>
</dbReference>
<dbReference type="InterPro" id="IPR007267">
    <property type="entry name" value="GtrA_DPMS_TM"/>
</dbReference>
<evidence type="ECO:0000313" key="8">
    <source>
        <dbReference type="EMBL" id="AZS41022.1"/>
    </source>
</evidence>
<proteinExistence type="inferred from homology"/>
<dbReference type="Proteomes" id="UP000274841">
    <property type="component" value="Chromosome"/>
</dbReference>
<evidence type="ECO:0000313" key="10">
    <source>
        <dbReference type="Proteomes" id="UP000274841"/>
    </source>
</evidence>
<dbReference type="EMBL" id="CP031422">
    <property type="protein sequence ID" value="AZS41051.1"/>
    <property type="molecule type" value="Genomic_DNA"/>
</dbReference>
<gene>
    <name evidence="8" type="ORF">CVS54_02367</name>
    <name evidence="9" type="ORF">CVS54_02396</name>
</gene>
<feature type="transmembrane region" description="Helical" evidence="6">
    <location>
        <begin position="27"/>
        <end position="49"/>
    </location>
</feature>
<dbReference type="InterPro" id="IPR051401">
    <property type="entry name" value="GtrA_CellWall_Glycosyl"/>
</dbReference>
<protein>
    <recommendedName>
        <fullName evidence="7">GtrA/DPMS transmembrane domain-containing protein</fullName>
    </recommendedName>
</protein>
<evidence type="ECO:0000256" key="5">
    <source>
        <dbReference type="ARBA" id="ARBA00023136"/>
    </source>
</evidence>
<feature type="transmembrane region" description="Helical" evidence="6">
    <location>
        <begin position="55"/>
        <end position="75"/>
    </location>
</feature>
<dbReference type="KEGG" id="moy:CVS54_02396"/>